<protein>
    <recommendedName>
        <fullName evidence="3">Outer membrane protein beta-barrel domain-containing protein</fullName>
    </recommendedName>
</protein>
<evidence type="ECO:0000313" key="2">
    <source>
        <dbReference type="Proteomes" id="UP000198034"/>
    </source>
</evidence>
<accession>A0A246GBT3</accession>
<evidence type="ECO:0000313" key="1">
    <source>
        <dbReference type="EMBL" id="OWP78260.1"/>
    </source>
</evidence>
<sequence>MKHYLIHFSLLVLTSFMKLSGQETFENRAKQIALQIETIAQEEKEKLKEQVEKINQDFLKGTLSKEEADQNKLKLAQETAHTIEKRTVIEENKLTALVREKVEGRIQILDTLQKKKKIGIHWNKKKMDSIGYSERRHTTQFVFVAGVNNLVTNNSINGSDFRYWGSHFYEWGFSMNSRILKTNNLLHFKHGISFQYNNLRPTNNRFFVEEGDQTTLRAFPKPINDSRFKVVNLVFPMYLELDFSKSPMINGKKYFHTHKSFRLGVGGFLGFNLKTKQYIEYNENNHSYVLEEKGNFNVNKFVYGLGAYFGYKEISLYLKYDLNPLFKDNSISQNNTSLGIRFDFN</sequence>
<dbReference type="EMBL" id="MTCY01000011">
    <property type="protein sequence ID" value="OWP78260.1"/>
    <property type="molecule type" value="Genomic_DNA"/>
</dbReference>
<comment type="caution">
    <text evidence="1">The sequence shown here is derived from an EMBL/GenBank/DDBJ whole genome shotgun (WGS) entry which is preliminary data.</text>
</comment>
<gene>
    <name evidence="1" type="ORF">BWK62_05490</name>
</gene>
<evidence type="ECO:0008006" key="3">
    <source>
        <dbReference type="Google" id="ProtNLM"/>
    </source>
</evidence>
<reference evidence="1 2" key="1">
    <citation type="journal article" date="2017" name="Infect. Genet. Evol.">
        <title>Comparative genome analysis of fish pathogen Flavobacterium columnare reveals extensive sequence diversity within the species.</title>
        <authorList>
            <person name="Kayansamruaj P."/>
            <person name="Dong H.T."/>
            <person name="Hirono I."/>
            <person name="Kondo H."/>
            <person name="Senapin S."/>
            <person name="Rodkhum C."/>
        </authorList>
    </citation>
    <scope>NUCLEOTIDE SEQUENCE [LARGE SCALE GENOMIC DNA]</scope>
    <source>
        <strain evidence="1 2">1214</strain>
    </source>
</reference>
<proteinExistence type="predicted"/>
<dbReference type="OrthoDB" id="1466811at2"/>
<dbReference type="AlphaFoldDB" id="A0A246GBT3"/>
<name>A0A246GBT3_9FLAO</name>
<dbReference type="Proteomes" id="UP000198034">
    <property type="component" value="Unassembled WGS sequence"/>
</dbReference>
<organism evidence="1 2">
    <name type="scientific">Flavobacterium columnare</name>
    <dbReference type="NCBI Taxonomy" id="996"/>
    <lineage>
        <taxon>Bacteria</taxon>
        <taxon>Pseudomonadati</taxon>
        <taxon>Bacteroidota</taxon>
        <taxon>Flavobacteriia</taxon>
        <taxon>Flavobacteriales</taxon>
        <taxon>Flavobacteriaceae</taxon>
        <taxon>Flavobacterium</taxon>
    </lineage>
</organism>